<evidence type="ECO:0000313" key="9">
    <source>
        <dbReference type="EMBL" id="TWU51380.1"/>
    </source>
</evidence>
<dbReference type="InterPro" id="IPR013324">
    <property type="entry name" value="RNA_pol_sigma_r3/r4-like"/>
</dbReference>
<keyword evidence="10" id="KW-1185">Reference proteome</keyword>
<dbReference type="SUPFAM" id="SSF88946">
    <property type="entry name" value="Sigma2 domain of RNA polymerase sigma factors"/>
    <property type="match status" value="1"/>
</dbReference>
<dbReference type="EMBL" id="SJPX01000003">
    <property type="protein sequence ID" value="TWU51380.1"/>
    <property type="molecule type" value="Genomic_DNA"/>
</dbReference>
<sequence length="210" mass="23467">MATPADPPSSTNEAPVKTDKTARQAIDLNQQVDRFGDALFRFAVAKTGDHALAEDLVQDTFVAAVAAQRGFRGQASVSTWLFAILKRKIADHHRQCSRRPVHGPLGADTLPISNDSSDVFPRRRDGRSHWASDPAKICQDIEFWAAVDSCVEKLPGKLSEAFILREINQHSPEEIRELLGISATNLSMRLYRCRMAVKDCLNKHWFEKDA</sequence>
<evidence type="ECO:0000256" key="2">
    <source>
        <dbReference type="ARBA" id="ARBA00023015"/>
    </source>
</evidence>
<comment type="similarity">
    <text evidence="1">Belongs to the sigma-70 factor family. ECF subfamily.</text>
</comment>
<dbReference type="InterPro" id="IPR013325">
    <property type="entry name" value="RNA_pol_sigma_r2"/>
</dbReference>
<dbReference type="InterPro" id="IPR014284">
    <property type="entry name" value="RNA_pol_sigma-70_dom"/>
</dbReference>
<keyword evidence="4" id="KW-0238">DNA-binding</keyword>
<protein>
    <submittedName>
        <fullName evidence="9">ECF RNA polymerase sigma factor SigE</fullName>
    </submittedName>
</protein>
<dbReference type="AlphaFoldDB" id="A0A5C6ESS7"/>
<dbReference type="NCBIfam" id="TIGR02937">
    <property type="entry name" value="sigma70-ECF"/>
    <property type="match status" value="1"/>
</dbReference>
<comment type="caution">
    <text evidence="9">The sequence shown here is derived from an EMBL/GenBank/DDBJ whole genome shotgun (WGS) entry which is preliminary data.</text>
</comment>
<dbReference type="InterPro" id="IPR013249">
    <property type="entry name" value="RNA_pol_sigma70_r4_t2"/>
</dbReference>
<dbReference type="GO" id="GO:0006352">
    <property type="term" value="P:DNA-templated transcription initiation"/>
    <property type="evidence" value="ECO:0007669"/>
    <property type="project" value="InterPro"/>
</dbReference>
<dbReference type="Pfam" id="PF08281">
    <property type="entry name" value="Sigma70_r4_2"/>
    <property type="match status" value="1"/>
</dbReference>
<evidence type="ECO:0000256" key="5">
    <source>
        <dbReference type="ARBA" id="ARBA00023163"/>
    </source>
</evidence>
<dbReference type="PANTHER" id="PTHR43133">
    <property type="entry name" value="RNA POLYMERASE ECF-TYPE SIGMA FACTO"/>
    <property type="match status" value="1"/>
</dbReference>
<feature type="compositionally biased region" description="Basic and acidic residues" evidence="6">
    <location>
        <begin position="120"/>
        <end position="129"/>
    </location>
</feature>
<name>A0A5C6ESS7_9BACT</name>
<feature type="region of interest" description="Disordered" evidence="6">
    <location>
        <begin position="100"/>
        <end position="129"/>
    </location>
</feature>
<dbReference type="Gene3D" id="1.10.10.10">
    <property type="entry name" value="Winged helix-like DNA-binding domain superfamily/Winged helix DNA-binding domain"/>
    <property type="match status" value="1"/>
</dbReference>
<feature type="domain" description="RNA polymerase sigma-70 region 2" evidence="7">
    <location>
        <begin position="32"/>
        <end position="98"/>
    </location>
</feature>
<gene>
    <name evidence="9" type="primary">sigE_7</name>
    <name evidence="9" type="ORF">Poly59_29720</name>
</gene>
<organism evidence="9 10">
    <name type="scientific">Rubripirellula reticaptiva</name>
    <dbReference type="NCBI Taxonomy" id="2528013"/>
    <lineage>
        <taxon>Bacteria</taxon>
        <taxon>Pseudomonadati</taxon>
        <taxon>Planctomycetota</taxon>
        <taxon>Planctomycetia</taxon>
        <taxon>Pirellulales</taxon>
        <taxon>Pirellulaceae</taxon>
        <taxon>Rubripirellula</taxon>
    </lineage>
</organism>
<keyword evidence="5" id="KW-0804">Transcription</keyword>
<keyword evidence="2" id="KW-0805">Transcription regulation</keyword>
<dbReference type="InterPro" id="IPR007627">
    <property type="entry name" value="RNA_pol_sigma70_r2"/>
</dbReference>
<proteinExistence type="inferred from homology"/>
<evidence type="ECO:0000256" key="3">
    <source>
        <dbReference type="ARBA" id="ARBA00023082"/>
    </source>
</evidence>
<dbReference type="PANTHER" id="PTHR43133:SF8">
    <property type="entry name" value="RNA POLYMERASE SIGMA FACTOR HI_1459-RELATED"/>
    <property type="match status" value="1"/>
</dbReference>
<evidence type="ECO:0000256" key="4">
    <source>
        <dbReference type="ARBA" id="ARBA00023125"/>
    </source>
</evidence>
<evidence type="ECO:0000256" key="6">
    <source>
        <dbReference type="SAM" id="MobiDB-lite"/>
    </source>
</evidence>
<feature type="domain" description="RNA polymerase sigma factor 70 region 4 type 2" evidence="8">
    <location>
        <begin position="146"/>
        <end position="194"/>
    </location>
</feature>
<dbReference type="SUPFAM" id="SSF88659">
    <property type="entry name" value="Sigma3 and sigma4 domains of RNA polymerase sigma factors"/>
    <property type="match status" value="1"/>
</dbReference>
<evidence type="ECO:0000259" key="7">
    <source>
        <dbReference type="Pfam" id="PF04542"/>
    </source>
</evidence>
<evidence type="ECO:0000259" key="8">
    <source>
        <dbReference type="Pfam" id="PF08281"/>
    </source>
</evidence>
<dbReference type="GO" id="GO:0003677">
    <property type="term" value="F:DNA binding"/>
    <property type="evidence" value="ECO:0007669"/>
    <property type="project" value="UniProtKB-KW"/>
</dbReference>
<dbReference type="RefSeq" id="WP_146534755.1">
    <property type="nucleotide sequence ID" value="NZ_SJPX01000003.1"/>
</dbReference>
<evidence type="ECO:0000313" key="10">
    <source>
        <dbReference type="Proteomes" id="UP000317977"/>
    </source>
</evidence>
<dbReference type="Pfam" id="PF04542">
    <property type="entry name" value="Sigma70_r2"/>
    <property type="match status" value="1"/>
</dbReference>
<accession>A0A5C6ESS7</accession>
<dbReference type="Proteomes" id="UP000317977">
    <property type="component" value="Unassembled WGS sequence"/>
</dbReference>
<dbReference type="GO" id="GO:0016987">
    <property type="term" value="F:sigma factor activity"/>
    <property type="evidence" value="ECO:0007669"/>
    <property type="project" value="UniProtKB-KW"/>
</dbReference>
<dbReference type="Gene3D" id="1.10.1740.10">
    <property type="match status" value="1"/>
</dbReference>
<keyword evidence="3" id="KW-0731">Sigma factor</keyword>
<reference evidence="9 10" key="1">
    <citation type="submission" date="2019-02" db="EMBL/GenBank/DDBJ databases">
        <title>Deep-cultivation of Planctomycetes and their phenomic and genomic characterization uncovers novel biology.</title>
        <authorList>
            <person name="Wiegand S."/>
            <person name="Jogler M."/>
            <person name="Boedeker C."/>
            <person name="Pinto D."/>
            <person name="Vollmers J."/>
            <person name="Rivas-Marin E."/>
            <person name="Kohn T."/>
            <person name="Peeters S.H."/>
            <person name="Heuer A."/>
            <person name="Rast P."/>
            <person name="Oberbeckmann S."/>
            <person name="Bunk B."/>
            <person name="Jeske O."/>
            <person name="Meyerdierks A."/>
            <person name="Storesund J.E."/>
            <person name="Kallscheuer N."/>
            <person name="Luecker S."/>
            <person name="Lage O.M."/>
            <person name="Pohl T."/>
            <person name="Merkel B.J."/>
            <person name="Hornburger P."/>
            <person name="Mueller R.-W."/>
            <person name="Bruemmer F."/>
            <person name="Labrenz M."/>
            <person name="Spormann A.M."/>
            <person name="Op Den Camp H."/>
            <person name="Overmann J."/>
            <person name="Amann R."/>
            <person name="Jetten M.S.M."/>
            <person name="Mascher T."/>
            <person name="Medema M.H."/>
            <person name="Devos D.P."/>
            <person name="Kaster A.-K."/>
            <person name="Ovreas L."/>
            <person name="Rohde M."/>
            <person name="Galperin M.Y."/>
            <person name="Jogler C."/>
        </authorList>
    </citation>
    <scope>NUCLEOTIDE SEQUENCE [LARGE SCALE GENOMIC DNA]</scope>
    <source>
        <strain evidence="9 10">Poly59</strain>
    </source>
</reference>
<dbReference type="InterPro" id="IPR039425">
    <property type="entry name" value="RNA_pol_sigma-70-like"/>
</dbReference>
<evidence type="ECO:0000256" key="1">
    <source>
        <dbReference type="ARBA" id="ARBA00010641"/>
    </source>
</evidence>
<dbReference type="InterPro" id="IPR036388">
    <property type="entry name" value="WH-like_DNA-bd_sf"/>
</dbReference>
<dbReference type="OrthoDB" id="9803470at2"/>